<evidence type="ECO:0000256" key="1">
    <source>
        <dbReference type="SAM" id="MobiDB-lite"/>
    </source>
</evidence>
<organism evidence="2 3">
    <name type="scientific">Acorus gramineus</name>
    <name type="common">Dwarf sweet flag</name>
    <dbReference type="NCBI Taxonomy" id="55184"/>
    <lineage>
        <taxon>Eukaryota</taxon>
        <taxon>Viridiplantae</taxon>
        <taxon>Streptophyta</taxon>
        <taxon>Embryophyta</taxon>
        <taxon>Tracheophyta</taxon>
        <taxon>Spermatophyta</taxon>
        <taxon>Magnoliopsida</taxon>
        <taxon>Liliopsida</taxon>
        <taxon>Acoraceae</taxon>
        <taxon>Acorus</taxon>
    </lineage>
</organism>
<keyword evidence="3" id="KW-1185">Reference proteome</keyword>
<accession>A0AAV9BXR6</accession>
<evidence type="ECO:0008006" key="4">
    <source>
        <dbReference type="Google" id="ProtNLM"/>
    </source>
</evidence>
<dbReference type="AlphaFoldDB" id="A0AAV9BXR6"/>
<feature type="region of interest" description="Disordered" evidence="1">
    <location>
        <begin position="67"/>
        <end position="102"/>
    </location>
</feature>
<dbReference type="PANTHER" id="PTHR30231">
    <property type="entry name" value="DNA POLYMERASE III SUBUNIT EPSILON"/>
    <property type="match status" value="1"/>
</dbReference>
<sequence length="146" mass="15982">MIDSLAVLMQGFGRRAGNLKMATLASYFGLGQQKHRSLDDVRMNLEVLKHSATVLLLESSLPNILKNNEASPGGMVTRSKSSGKSCAEEASRKSPPITLLNVNHKSGPYTRSKLRKVTEGMKELLHGTPGQIQLNNLVKQSRSLLR</sequence>
<reference evidence="2" key="1">
    <citation type="journal article" date="2023" name="Nat. Commun.">
        <title>Diploid and tetraploid genomes of Acorus and the evolution of monocots.</title>
        <authorList>
            <person name="Ma L."/>
            <person name="Liu K.W."/>
            <person name="Li Z."/>
            <person name="Hsiao Y.Y."/>
            <person name="Qi Y."/>
            <person name="Fu T."/>
            <person name="Tang G.D."/>
            <person name="Zhang D."/>
            <person name="Sun W.H."/>
            <person name="Liu D.K."/>
            <person name="Li Y."/>
            <person name="Chen G.Z."/>
            <person name="Liu X.D."/>
            <person name="Liao X.Y."/>
            <person name="Jiang Y.T."/>
            <person name="Yu X."/>
            <person name="Hao Y."/>
            <person name="Huang J."/>
            <person name="Zhao X.W."/>
            <person name="Ke S."/>
            <person name="Chen Y.Y."/>
            <person name="Wu W.L."/>
            <person name="Hsu J.L."/>
            <person name="Lin Y.F."/>
            <person name="Huang M.D."/>
            <person name="Li C.Y."/>
            <person name="Huang L."/>
            <person name="Wang Z.W."/>
            <person name="Zhao X."/>
            <person name="Zhong W.Y."/>
            <person name="Peng D.H."/>
            <person name="Ahmad S."/>
            <person name="Lan S."/>
            <person name="Zhang J.S."/>
            <person name="Tsai W.C."/>
            <person name="Van de Peer Y."/>
            <person name="Liu Z.J."/>
        </authorList>
    </citation>
    <scope>NUCLEOTIDE SEQUENCE</scope>
    <source>
        <strain evidence="2">SCP</strain>
    </source>
</reference>
<name>A0AAV9BXR6_ACOGR</name>
<dbReference type="PANTHER" id="PTHR30231:SF26">
    <property type="entry name" value="PROTEIN NEN4"/>
    <property type="match status" value="1"/>
</dbReference>
<evidence type="ECO:0000313" key="3">
    <source>
        <dbReference type="Proteomes" id="UP001179952"/>
    </source>
</evidence>
<dbReference type="Proteomes" id="UP001179952">
    <property type="component" value="Unassembled WGS sequence"/>
</dbReference>
<proteinExistence type="predicted"/>
<gene>
    <name evidence="2" type="ORF">QJS04_geneDACA015173</name>
</gene>
<reference evidence="2" key="2">
    <citation type="submission" date="2023-06" db="EMBL/GenBank/DDBJ databases">
        <authorList>
            <person name="Ma L."/>
            <person name="Liu K.-W."/>
            <person name="Li Z."/>
            <person name="Hsiao Y.-Y."/>
            <person name="Qi Y."/>
            <person name="Fu T."/>
            <person name="Tang G."/>
            <person name="Zhang D."/>
            <person name="Sun W.-H."/>
            <person name="Liu D.-K."/>
            <person name="Li Y."/>
            <person name="Chen G.-Z."/>
            <person name="Liu X.-D."/>
            <person name="Liao X.-Y."/>
            <person name="Jiang Y.-T."/>
            <person name="Yu X."/>
            <person name="Hao Y."/>
            <person name="Huang J."/>
            <person name="Zhao X.-W."/>
            <person name="Ke S."/>
            <person name="Chen Y.-Y."/>
            <person name="Wu W.-L."/>
            <person name="Hsu J.-L."/>
            <person name="Lin Y.-F."/>
            <person name="Huang M.-D."/>
            <person name="Li C.-Y."/>
            <person name="Huang L."/>
            <person name="Wang Z.-W."/>
            <person name="Zhao X."/>
            <person name="Zhong W.-Y."/>
            <person name="Peng D.-H."/>
            <person name="Ahmad S."/>
            <person name="Lan S."/>
            <person name="Zhang J.-S."/>
            <person name="Tsai W.-C."/>
            <person name="Van De Peer Y."/>
            <person name="Liu Z.-J."/>
        </authorList>
    </citation>
    <scope>NUCLEOTIDE SEQUENCE</scope>
    <source>
        <strain evidence="2">SCP</strain>
        <tissue evidence="2">Leaves</tissue>
    </source>
</reference>
<dbReference type="GO" id="GO:0008408">
    <property type="term" value="F:3'-5' exonuclease activity"/>
    <property type="evidence" value="ECO:0007669"/>
    <property type="project" value="TreeGrafter"/>
</dbReference>
<evidence type="ECO:0000313" key="2">
    <source>
        <dbReference type="EMBL" id="KAK1280718.1"/>
    </source>
</evidence>
<comment type="caution">
    <text evidence="2">The sequence shown here is derived from an EMBL/GenBank/DDBJ whole genome shotgun (WGS) entry which is preliminary data.</text>
</comment>
<protein>
    <recommendedName>
        <fullName evidence="4">Exonuclease domain-containing protein</fullName>
    </recommendedName>
</protein>
<dbReference type="EMBL" id="JAUJYN010000001">
    <property type="protein sequence ID" value="KAK1280718.1"/>
    <property type="molecule type" value="Genomic_DNA"/>
</dbReference>